<protein>
    <submittedName>
        <fullName evidence="2">Uncharacterized protein</fullName>
    </submittedName>
</protein>
<dbReference type="SUPFAM" id="SSF52047">
    <property type="entry name" value="RNI-like"/>
    <property type="match status" value="1"/>
</dbReference>
<evidence type="ECO:0000313" key="3">
    <source>
        <dbReference type="Proteomes" id="UP000318017"/>
    </source>
</evidence>
<dbReference type="RefSeq" id="WP_145081190.1">
    <property type="nucleotide sequence ID" value="NZ_CP036298.1"/>
</dbReference>
<gene>
    <name evidence="2" type="ORF">Q31a_40420</name>
</gene>
<dbReference type="Proteomes" id="UP000318017">
    <property type="component" value="Chromosome"/>
</dbReference>
<keyword evidence="1" id="KW-0812">Transmembrane</keyword>
<reference evidence="2 3" key="1">
    <citation type="submission" date="2019-02" db="EMBL/GenBank/DDBJ databases">
        <title>Deep-cultivation of Planctomycetes and their phenomic and genomic characterization uncovers novel biology.</title>
        <authorList>
            <person name="Wiegand S."/>
            <person name="Jogler M."/>
            <person name="Boedeker C."/>
            <person name="Pinto D."/>
            <person name="Vollmers J."/>
            <person name="Rivas-Marin E."/>
            <person name="Kohn T."/>
            <person name="Peeters S.H."/>
            <person name="Heuer A."/>
            <person name="Rast P."/>
            <person name="Oberbeckmann S."/>
            <person name="Bunk B."/>
            <person name="Jeske O."/>
            <person name="Meyerdierks A."/>
            <person name="Storesund J.E."/>
            <person name="Kallscheuer N."/>
            <person name="Luecker S."/>
            <person name="Lage O.M."/>
            <person name="Pohl T."/>
            <person name="Merkel B.J."/>
            <person name="Hornburger P."/>
            <person name="Mueller R.-W."/>
            <person name="Bruemmer F."/>
            <person name="Labrenz M."/>
            <person name="Spormann A.M."/>
            <person name="Op den Camp H."/>
            <person name="Overmann J."/>
            <person name="Amann R."/>
            <person name="Jetten M.S.M."/>
            <person name="Mascher T."/>
            <person name="Medema M.H."/>
            <person name="Devos D.P."/>
            <person name="Kaster A.-K."/>
            <person name="Ovreas L."/>
            <person name="Rohde M."/>
            <person name="Galperin M.Y."/>
            <person name="Jogler C."/>
        </authorList>
    </citation>
    <scope>NUCLEOTIDE SEQUENCE [LARGE SCALE GENOMIC DNA]</scope>
    <source>
        <strain evidence="2 3">Q31a</strain>
    </source>
</reference>
<keyword evidence="1" id="KW-0472">Membrane</keyword>
<dbReference type="AlphaFoldDB" id="A0A518GAT5"/>
<feature type="transmembrane region" description="Helical" evidence="1">
    <location>
        <begin position="191"/>
        <end position="208"/>
    </location>
</feature>
<evidence type="ECO:0000256" key="1">
    <source>
        <dbReference type="SAM" id="Phobius"/>
    </source>
</evidence>
<dbReference type="InterPro" id="IPR032675">
    <property type="entry name" value="LRR_dom_sf"/>
</dbReference>
<dbReference type="KEGG" id="ahel:Q31a_40420"/>
<dbReference type="OrthoDB" id="264799at2"/>
<accession>A0A518GAT5</accession>
<name>A0A518GAT5_9BACT</name>
<feature type="transmembrane region" description="Helical" evidence="1">
    <location>
        <begin position="151"/>
        <end position="170"/>
    </location>
</feature>
<keyword evidence="3" id="KW-1185">Reference proteome</keyword>
<proteinExistence type="predicted"/>
<feature type="transmembrane region" description="Helical" evidence="1">
    <location>
        <begin position="12"/>
        <end position="36"/>
    </location>
</feature>
<keyword evidence="1" id="KW-1133">Transmembrane helix</keyword>
<organism evidence="2 3">
    <name type="scientific">Aureliella helgolandensis</name>
    <dbReference type="NCBI Taxonomy" id="2527968"/>
    <lineage>
        <taxon>Bacteria</taxon>
        <taxon>Pseudomonadati</taxon>
        <taxon>Planctomycetota</taxon>
        <taxon>Planctomycetia</taxon>
        <taxon>Pirellulales</taxon>
        <taxon>Pirellulaceae</taxon>
        <taxon>Aureliella</taxon>
    </lineage>
</organism>
<sequence>MTPNARPNRGRTLPALHWLAWFATCLTVVLLIIIIVPGEFVSLWTTETGKLDAWKLRSNALREATRQRHYREIGVTSGAQIVVVEHGWPKPFLARVLIFNQPDQGKLRINSAPWLRVESWFLNWGGSRYLPVSWSDYDNWPISSNGWTIDYWALLVDLLVAVVIVLAVGVSTHRWFRARDNRSWTCQLRDLLGLVTVTALGLGIYGYHQQIRTLEGLAPTAQPPGFVLCNSQLSVGQSYCGPVWLRKLAGNHYFPQFFHHVTSASIRSNANWETCYQELMKFPYLHTLRLPGEFPVSAVTQLEQCQSLKNLQLTYHSTTWPDPTPNPSTPTLNLENLKWLERLHLETLQLEGDQIRAHHIQQVATLSGLQRIWLRSVSADEEEIEAIRRKFPNVEIEILFDWLTVFRSPG</sequence>
<evidence type="ECO:0000313" key="2">
    <source>
        <dbReference type="EMBL" id="QDV25715.1"/>
    </source>
</evidence>
<dbReference type="EMBL" id="CP036298">
    <property type="protein sequence ID" value="QDV25715.1"/>
    <property type="molecule type" value="Genomic_DNA"/>
</dbReference>
<dbReference type="Gene3D" id="3.80.10.10">
    <property type="entry name" value="Ribonuclease Inhibitor"/>
    <property type="match status" value="1"/>
</dbReference>